<accession>A0ABP0FFV3</accession>
<gene>
    <name evidence="7" type="ORF">CVLEPA_LOCUS8178</name>
</gene>
<dbReference type="InterPro" id="IPR001279">
    <property type="entry name" value="Metallo-B-lactamas"/>
</dbReference>
<feature type="signal peptide" evidence="5">
    <location>
        <begin position="1"/>
        <end position="21"/>
    </location>
</feature>
<evidence type="ECO:0000259" key="6">
    <source>
        <dbReference type="SMART" id="SM00849"/>
    </source>
</evidence>
<dbReference type="Gene3D" id="1.25.40.880">
    <property type="entry name" value="Alkyl sulfatase, dimerisation domain"/>
    <property type="match status" value="1"/>
</dbReference>
<comment type="caution">
    <text evidence="7">The sequence shown here is derived from an EMBL/GenBank/DDBJ whole genome shotgun (WGS) entry which is preliminary data.</text>
</comment>
<dbReference type="InterPro" id="IPR036527">
    <property type="entry name" value="SCP2_sterol-bd_dom_sf"/>
</dbReference>
<comment type="similarity">
    <text evidence="4">Belongs to the metallo-beta-lactamase superfamily. Type III sulfatase family.</text>
</comment>
<evidence type="ECO:0000256" key="1">
    <source>
        <dbReference type="ARBA" id="ARBA00022723"/>
    </source>
</evidence>
<dbReference type="Pfam" id="PF00753">
    <property type="entry name" value="Lactamase_B"/>
    <property type="match status" value="1"/>
</dbReference>
<evidence type="ECO:0000256" key="2">
    <source>
        <dbReference type="ARBA" id="ARBA00022801"/>
    </source>
</evidence>
<dbReference type="Proteomes" id="UP001642483">
    <property type="component" value="Unassembled WGS sequence"/>
</dbReference>
<reference evidence="7 8" key="1">
    <citation type="submission" date="2024-02" db="EMBL/GenBank/DDBJ databases">
        <authorList>
            <person name="Daric V."/>
            <person name="Darras S."/>
        </authorList>
    </citation>
    <scope>NUCLEOTIDE SEQUENCE [LARGE SCALE GENOMIC DNA]</scope>
</reference>
<dbReference type="EMBL" id="CAWYQH010000046">
    <property type="protein sequence ID" value="CAK8678241.1"/>
    <property type="molecule type" value="Genomic_DNA"/>
</dbReference>
<dbReference type="Pfam" id="PF14863">
    <property type="entry name" value="Alkyl_sulf_dimr"/>
    <property type="match status" value="1"/>
</dbReference>
<dbReference type="InterPro" id="IPR038536">
    <property type="entry name" value="Alkyl/aryl-sulf_dimr_sf"/>
</dbReference>
<feature type="chain" id="PRO_5046064697" description="Metallo-beta-lactamase domain-containing protein" evidence="5">
    <location>
        <begin position="22"/>
        <end position="599"/>
    </location>
</feature>
<dbReference type="InterPro" id="IPR036866">
    <property type="entry name" value="RibonucZ/Hydroxyglut_hydro"/>
</dbReference>
<sequence>MAGSSAICMMVVLAAVTIGLLQIFSGSRKSYQTRNEDAYNVNSASFMEEREKFFNDVYGSKRIVKVRDGVHVAIGYALANVILLEGIDGFVMVDCTESSSVAVNLYKEFRKMTKKPLKGIIITHSHADHITGASAILKEIDSADKIPVFMHSSSAEETKLNRVTSGSAFKRASRQFGIHIEPKPKMTFSFDSSYPQVEATHTYDKEATYEIAGMTIQSIHTPGETHDHTTVWLPEWKVVLPADNIYEMFPNMYTLRGIPPRKSEIWLRSLDRVRSLGAEHMIPSHTRPVSGKEEVDDTLTHYRDAIQFVQDQTLRYINQGLSVEEIVEKVQLPASLARHPFLKEYYGTVAWTVRGIYTSYLGWFNGDPVNLNPLSNQKRGKRLIKLLDAEKILQEARKSLELSLEEFKKTGYPLPEELQWALELSSYVSNANPSSSIFSEAKEVKVAALKALGTISVNTNAKNYYLTCARELEDLVIKMDPDLRKSLLMLLKVEDIMAAFPIRFKAEECDDKLVIKILFNFTDVKQNHLYTMRHCVLEYEYNPNAMPSGLDAKLVTTSTIWKEILTNKRSAVGAYATGDIAVEGSMITFKRFMDLLAKE</sequence>
<evidence type="ECO:0000313" key="8">
    <source>
        <dbReference type="Proteomes" id="UP001642483"/>
    </source>
</evidence>
<evidence type="ECO:0000256" key="5">
    <source>
        <dbReference type="SAM" id="SignalP"/>
    </source>
</evidence>
<feature type="domain" description="Metallo-beta-lactamase" evidence="6">
    <location>
        <begin position="78"/>
        <end position="285"/>
    </location>
</feature>
<dbReference type="Pfam" id="PF14864">
    <property type="entry name" value="Alkyl_sulf_C"/>
    <property type="match status" value="1"/>
</dbReference>
<dbReference type="SUPFAM" id="SSF55718">
    <property type="entry name" value="SCP-like"/>
    <property type="match status" value="1"/>
</dbReference>
<keyword evidence="3" id="KW-0862">Zinc</keyword>
<proteinExistence type="inferred from homology"/>
<dbReference type="PANTHER" id="PTHR43223">
    <property type="entry name" value="ALKYL/ARYL-SULFATASE"/>
    <property type="match status" value="1"/>
</dbReference>
<dbReference type="SUPFAM" id="SSF56281">
    <property type="entry name" value="Metallo-hydrolase/oxidoreductase"/>
    <property type="match status" value="1"/>
</dbReference>
<evidence type="ECO:0000256" key="4">
    <source>
        <dbReference type="ARBA" id="ARBA00033751"/>
    </source>
</evidence>
<dbReference type="Gene3D" id="3.60.15.30">
    <property type="entry name" value="Metallo-beta-lactamase domain"/>
    <property type="match status" value="1"/>
</dbReference>
<dbReference type="InterPro" id="IPR029229">
    <property type="entry name" value="Alkyl_sulf_C"/>
</dbReference>
<keyword evidence="1" id="KW-0479">Metal-binding</keyword>
<keyword evidence="8" id="KW-1185">Reference proteome</keyword>
<keyword evidence="2" id="KW-0378">Hydrolase</keyword>
<evidence type="ECO:0000256" key="3">
    <source>
        <dbReference type="ARBA" id="ARBA00022833"/>
    </source>
</evidence>
<name>A0ABP0FFV3_CLALP</name>
<dbReference type="CDD" id="cd07710">
    <property type="entry name" value="arylsulfatase_Sdsa1-like_MBL-fold"/>
    <property type="match status" value="1"/>
</dbReference>
<protein>
    <recommendedName>
        <fullName evidence="6">Metallo-beta-lactamase domain-containing protein</fullName>
    </recommendedName>
</protein>
<dbReference type="SMART" id="SM00849">
    <property type="entry name" value="Lactamase_B"/>
    <property type="match status" value="1"/>
</dbReference>
<dbReference type="Gene3D" id="3.30.1050.10">
    <property type="entry name" value="SCP2 sterol-binding domain"/>
    <property type="match status" value="1"/>
</dbReference>
<dbReference type="InterPro" id="IPR029228">
    <property type="entry name" value="Alkyl_sulf_dimr"/>
</dbReference>
<dbReference type="InterPro" id="IPR052195">
    <property type="entry name" value="Bact_Alkyl/Aryl-Sulfatase"/>
</dbReference>
<dbReference type="InterPro" id="IPR044097">
    <property type="entry name" value="Bds1/SdsA1_MBL-fold"/>
</dbReference>
<evidence type="ECO:0000313" key="7">
    <source>
        <dbReference type="EMBL" id="CAK8678241.1"/>
    </source>
</evidence>
<dbReference type="PANTHER" id="PTHR43223:SF2">
    <property type="entry name" value="METALLO-BETA-LACTAMASE DOMAIN-CONTAINING PROTEIN"/>
    <property type="match status" value="1"/>
</dbReference>
<organism evidence="7 8">
    <name type="scientific">Clavelina lepadiformis</name>
    <name type="common">Light-bulb sea squirt</name>
    <name type="synonym">Ascidia lepadiformis</name>
    <dbReference type="NCBI Taxonomy" id="159417"/>
    <lineage>
        <taxon>Eukaryota</taxon>
        <taxon>Metazoa</taxon>
        <taxon>Chordata</taxon>
        <taxon>Tunicata</taxon>
        <taxon>Ascidiacea</taxon>
        <taxon>Aplousobranchia</taxon>
        <taxon>Clavelinidae</taxon>
        <taxon>Clavelina</taxon>
    </lineage>
</organism>
<keyword evidence="5" id="KW-0732">Signal</keyword>